<dbReference type="Pfam" id="PF01035">
    <property type="entry name" value="DNA_binding_1"/>
    <property type="match status" value="1"/>
</dbReference>
<dbReference type="InterPro" id="IPR001497">
    <property type="entry name" value="MethylDNA_cys_MeTrfase_AS"/>
</dbReference>
<keyword evidence="3" id="KW-0808">Transferase</keyword>
<comment type="catalytic activity">
    <reaction evidence="1">
        <text>a 4-O-methyl-thymidine in DNA + L-cysteinyl-[protein] = a thymidine in DNA + S-methyl-L-cysteinyl-[protein]</text>
        <dbReference type="Rhea" id="RHEA:53428"/>
        <dbReference type="Rhea" id="RHEA-COMP:10131"/>
        <dbReference type="Rhea" id="RHEA-COMP:10132"/>
        <dbReference type="Rhea" id="RHEA-COMP:13555"/>
        <dbReference type="Rhea" id="RHEA-COMP:13556"/>
        <dbReference type="ChEBI" id="CHEBI:29950"/>
        <dbReference type="ChEBI" id="CHEBI:82612"/>
        <dbReference type="ChEBI" id="CHEBI:137386"/>
        <dbReference type="ChEBI" id="CHEBI:137387"/>
        <dbReference type="EC" id="2.1.1.63"/>
    </reaction>
</comment>
<gene>
    <name evidence="8" type="ORF">A3A97_04740</name>
</gene>
<evidence type="ECO:0000256" key="4">
    <source>
        <dbReference type="ARBA" id="ARBA00022763"/>
    </source>
</evidence>
<dbReference type="InterPro" id="IPR014048">
    <property type="entry name" value="MethylDNA_cys_MeTrfase_DNA-bd"/>
</dbReference>
<dbReference type="NCBIfam" id="TIGR00589">
    <property type="entry name" value="ogt"/>
    <property type="match status" value="1"/>
</dbReference>
<dbReference type="SUPFAM" id="SSF46767">
    <property type="entry name" value="Methylated DNA-protein cysteine methyltransferase, C-terminal domain"/>
    <property type="match status" value="1"/>
</dbReference>
<keyword evidence="5" id="KW-0234">DNA repair</keyword>
<accession>A0A1G2PV29</accession>
<comment type="catalytic activity">
    <reaction evidence="6">
        <text>a 6-O-methyl-2'-deoxyguanosine in DNA + L-cysteinyl-[protein] = S-methyl-L-cysteinyl-[protein] + a 2'-deoxyguanosine in DNA</text>
        <dbReference type="Rhea" id="RHEA:24000"/>
        <dbReference type="Rhea" id="RHEA-COMP:10131"/>
        <dbReference type="Rhea" id="RHEA-COMP:10132"/>
        <dbReference type="Rhea" id="RHEA-COMP:11367"/>
        <dbReference type="Rhea" id="RHEA-COMP:11368"/>
        <dbReference type="ChEBI" id="CHEBI:29950"/>
        <dbReference type="ChEBI" id="CHEBI:82612"/>
        <dbReference type="ChEBI" id="CHEBI:85445"/>
        <dbReference type="ChEBI" id="CHEBI:85448"/>
        <dbReference type="EC" id="2.1.1.63"/>
    </reaction>
</comment>
<dbReference type="PANTHER" id="PTHR10815:SF13">
    <property type="entry name" value="METHYLATED-DNA--PROTEIN-CYSTEINE METHYLTRANSFERASE"/>
    <property type="match status" value="1"/>
</dbReference>
<comment type="caution">
    <text evidence="8">The sequence shown here is derived from an EMBL/GenBank/DDBJ whole genome shotgun (WGS) entry which is preliminary data.</text>
</comment>
<organism evidence="8 9">
    <name type="scientific">Candidatus Terrybacteria bacterium RIFCSPLOWO2_01_FULL_40_23</name>
    <dbReference type="NCBI Taxonomy" id="1802366"/>
    <lineage>
        <taxon>Bacteria</taxon>
        <taxon>Candidatus Terryibacteriota</taxon>
    </lineage>
</organism>
<dbReference type="Proteomes" id="UP000176951">
    <property type="component" value="Unassembled WGS sequence"/>
</dbReference>
<evidence type="ECO:0000256" key="6">
    <source>
        <dbReference type="ARBA" id="ARBA00049348"/>
    </source>
</evidence>
<sequence length="87" mass="9721">MNQDFQTKVYNVVARIPKGQVCTYKQVAYLAGRPTAWRAVGNILKKNYDPDIPCHRVIRSDGKPGGYNRDTAKKISLLLAEGVKFPA</sequence>
<dbReference type="GO" id="GO:0032259">
    <property type="term" value="P:methylation"/>
    <property type="evidence" value="ECO:0007669"/>
    <property type="project" value="UniProtKB-KW"/>
</dbReference>
<dbReference type="PANTHER" id="PTHR10815">
    <property type="entry name" value="METHYLATED-DNA--PROTEIN-CYSTEINE METHYLTRANSFERASE"/>
    <property type="match status" value="1"/>
</dbReference>
<evidence type="ECO:0000313" key="8">
    <source>
        <dbReference type="EMBL" id="OHA52186.1"/>
    </source>
</evidence>
<evidence type="ECO:0000256" key="3">
    <source>
        <dbReference type="ARBA" id="ARBA00022679"/>
    </source>
</evidence>
<evidence type="ECO:0000256" key="1">
    <source>
        <dbReference type="ARBA" id="ARBA00001286"/>
    </source>
</evidence>
<dbReference type="GO" id="GO:0006281">
    <property type="term" value="P:DNA repair"/>
    <property type="evidence" value="ECO:0007669"/>
    <property type="project" value="UniProtKB-KW"/>
</dbReference>
<keyword evidence="4" id="KW-0227">DNA damage</keyword>
<dbReference type="PROSITE" id="PS00374">
    <property type="entry name" value="MGMT"/>
    <property type="match status" value="1"/>
</dbReference>
<reference evidence="8 9" key="1">
    <citation type="journal article" date="2016" name="Nat. Commun.">
        <title>Thousands of microbial genomes shed light on interconnected biogeochemical processes in an aquifer system.</title>
        <authorList>
            <person name="Anantharaman K."/>
            <person name="Brown C.T."/>
            <person name="Hug L.A."/>
            <person name="Sharon I."/>
            <person name="Castelle C.J."/>
            <person name="Probst A.J."/>
            <person name="Thomas B.C."/>
            <person name="Singh A."/>
            <person name="Wilkins M.J."/>
            <person name="Karaoz U."/>
            <person name="Brodie E.L."/>
            <person name="Williams K.H."/>
            <person name="Hubbard S.S."/>
            <person name="Banfield J.F."/>
        </authorList>
    </citation>
    <scope>NUCLEOTIDE SEQUENCE [LARGE SCALE GENOMIC DNA]</scope>
</reference>
<dbReference type="Gene3D" id="1.10.10.10">
    <property type="entry name" value="Winged helix-like DNA-binding domain superfamily/Winged helix DNA-binding domain"/>
    <property type="match status" value="1"/>
</dbReference>
<evidence type="ECO:0000256" key="5">
    <source>
        <dbReference type="ARBA" id="ARBA00023204"/>
    </source>
</evidence>
<dbReference type="InterPro" id="IPR036388">
    <property type="entry name" value="WH-like_DNA-bd_sf"/>
</dbReference>
<dbReference type="CDD" id="cd06445">
    <property type="entry name" value="ATase"/>
    <property type="match status" value="1"/>
</dbReference>
<evidence type="ECO:0000259" key="7">
    <source>
        <dbReference type="Pfam" id="PF01035"/>
    </source>
</evidence>
<dbReference type="AlphaFoldDB" id="A0A1G2PV29"/>
<evidence type="ECO:0000256" key="2">
    <source>
        <dbReference type="ARBA" id="ARBA00022603"/>
    </source>
</evidence>
<keyword evidence="2" id="KW-0489">Methyltransferase</keyword>
<dbReference type="GO" id="GO:0003908">
    <property type="term" value="F:methylated-DNA-[protein]-cysteine S-methyltransferase activity"/>
    <property type="evidence" value="ECO:0007669"/>
    <property type="project" value="UniProtKB-EC"/>
</dbReference>
<evidence type="ECO:0000313" key="9">
    <source>
        <dbReference type="Proteomes" id="UP000176951"/>
    </source>
</evidence>
<protein>
    <recommendedName>
        <fullName evidence="7">Methylated-DNA-[protein]-cysteine S-methyltransferase DNA binding domain-containing protein</fullName>
    </recommendedName>
</protein>
<feature type="domain" description="Methylated-DNA-[protein]-cysteine S-methyltransferase DNA binding" evidence="7">
    <location>
        <begin position="4"/>
        <end position="83"/>
    </location>
</feature>
<dbReference type="EMBL" id="MHSW01000012">
    <property type="protein sequence ID" value="OHA52186.1"/>
    <property type="molecule type" value="Genomic_DNA"/>
</dbReference>
<dbReference type="InterPro" id="IPR036217">
    <property type="entry name" value="MethylDNA_cys_MeTrfase_DNAb"/>
</dbReference>
<name>A0A1G2PV29_9BACT</name>
<proteinExistence type="predicted"/>